<dbReference type="InterPro" id="IPR050638">
    <property type="entry name" value="AA-Vitamin_Transporters"/>
</dbReference>
<reference evidence="8 9" key="1">
    <citation type="submission" date="2016-11" db="EMBL/GenBank/DDBJ databases">
        <authorList>
            <person name="Jaros S."/>
            <person name="Januszkiewicz K."/>
            <person name="Wedrychowicz H."/>
        </authorList>
    </citation>
    <scope>NUCLEOTIDE SEQUENCE [LARGE SCALE GENOMIC DNA]</scope>
    <source>
        <strain evidence="8">NVI 5450</strain>
    </source>
</reference>
<proteinExistence type="inferred from homology"/>
<dbReference type="PANTHER" id="PTHR32322">
    <property type="entry name" value="INNER MEMBRANE TRANSPORTER"/>
    <property type="match status" value="1"/>
</dbReference>
<gene>
    <name evidence="8" type="ORF">NVI5450_1548</name>
</gene>
<evidence type="ECO:0000256" key="5">
    <source>
        <dbReference type="ARBA" id="ARBA00023136"/>
    </source>
</evidence>
<feature type="transmembrane region" description="Helical" evidence="6">
    <location>
        <begin position="189"/>
        <end position="207"/>
    </location>
</feature>
<dbReference type="Pfam" id="PF00892">
    <property type="entry name" value="EamA"/>
    <property type="match status" value="1"/>
</dbReference>
<feature type="transmembrane region" description="Helical" evidence="6">
    <location>
        <begin position="274"/>
        <end position="290"/>
    </location>
</feature>
<feature type="transmembrane region" description="Helical" evidence="6">
    <location>
        <begin position="42"/>
        <end position="62"/>
    </location>
</feature>
<dbReference type="InterPro" id="IPR000620">
    <property type="entry name" value="EamA_dom"/>
</dbReference>
<evidence type="ECO:0000259" key="7">
    <source>
        <dbReference type="Pfam" id="PF00892"/>
    </source>
</evidence>
<dbReference type="PANTHER" id="PTHR32322:SF2">
    <property type="entry name" value="EAMA DOMAIN-CONTAINING PROTEIN"/>
    <property type="match status" value="1"/>
</dbReference>
<comment type="subcellular location">
    <subcellularLocation>
        <location evidence="1">Membrane</location>
        <topology evidence="1">Multi-pass membrane protein</topology>
    </subcellularLocation>
</comment>
<feature type="transmembrane region" description="Helical" evidence="6">
    <location>
        <begin position="251"/>
        <end position="268"/>
    </location>
</feature>
<keyword evidence="4 6" id="KW-1133">Transmembrane helix</keyword>
<evidence type="ECO:0000256" key="3">
    <source>
        <dbReference type="ARBA" id="ARBA00022692"/>
    </source>
</evidence>
<feature type="transmembrane region" description="Helical" evidence="6">
    <location>
        <begin position="105"/>
        <end position="125"/>
    </location>
</feature>
<keyword evidence="3 6" id="KW-0812">Transmembrane</keyword>
<evidence type="ECO:0000256" key="2">
    <source>
        <dbReference type="ARBA" id="ARBA00007362"/>
    </source>
</evidence>
<feature type="domain" description="EamA" evidence="7">
    <location>
        <begin position="160"/>
        <end position="289"/>
    </location>
</feature>
<comment type="similarity">
    <text evidence="2">Belongs to the EamA transporter family.</text>
</comment>
<dbReference type="SUPFAM" id="SSF103481">
    <property type="entry name" value="Multidrug resistance efflux transporter EmrE"/>
    <property type="match status" value="1"/>
</dbReference>
<dbReference type="GO" id="GO:0016020">
    <property type="term" value="C:membrane"/>
    <property type="evidence" value="ECO:0007669"/>
    <property type="project" value="UniProtKB-SubCell"/>
</dbReference>
<dbReference type="EMBL" id="FPLD01000050">
    <property type="protein sequence ID" value="SGY94102.1"/>
    <property type="molecule type" value="Genomic_DNA"/>
</dbReference>
<dbReference type="InterPro" id="IPR037185">
    <property type="entry name" value="EmrE-like"/>
</dbReference>
<evidence type="ECO:0000256" key="4">
    <source>
        <dbReference type="ARBA" id="ARBA00022989"/>
    </source>
</evidence>
<evidence type="ECO:0000313" key="8">
    <source>
        <dbReference type="EMBL" id="SGY94102.1"/>
    </source>
</evidence>
<feature type="transmembrane region" description="Helical" evidence="6">
    <location>
        <begin position="219"/>
        <end position="239"/>
    </location>
</feature>
<sequence length="302" mass="33539">MMNITYKTNTFNLNEIAPILFLLMWSSGAVMVRVGLLYSSVWTFLAIRALISLSCIGLIYLVMIKINKTPLKVIATKDKIQIWIVGLLLQVLYLSFYFISIDTGISPGLVTLILGLQPLLIPIFCKHKLDSTKVAQLMLGFVGLSIAILGTKDVEMLALSGILFAGLALLSITLGTIRQGKLEVNLVQAMFYQNLLSASIFVVIGYINGWQVTWTTEFIFSALWMSVVVSVGALLLLMYMIQRESSDSVGVLFYAIPILTFLFDYFLFDEKLTLVTFIGIILVATSVVLYRKKAVLQSTSNT</sequence>
<dbReference type="AlphaFoldDB" id="A0A1L0BA78"/>
<protein>
    <recommendedName>
        <fullName evidence="7">EamA domain-containing protein</fullName>
    </recommendedName>
</protein>
<name>A0A1L0BA78_9GAMM</name>
<dbReference type="RefSeq" id="WP_217653360.1">
    <property type="nucleotide sequence ID" value="NZ_FPLD01000050.1"/>
</dbReference>
<dbReference type="Proteomes" id="UP000183794">
    <property type="component" value="Unassembled WGS sequence"/>
</dbReference>
<feature type="transmembrane region" description="Helical" evidence="6">
    <location>
        <begin position="82"/>
        <end position="99"/>
    </location>
</feature>
<feature type="transmembrane region" description="Helical" evidence="6">
    <location>
        <begin position="12"/>
        <end position="36"/>
    </location>
</feature>
<feature type="transmembrane region" description="Helical" evidence="6">
    <location>
        <begin position="157"/>
        <end position="177"/>
    </location>
</feature>
<organism evidence="8 9">
    <name type="scientific">Moritella viscosa</name>
    <dbReference type="NCBI Taxonomy" id="80854"/>
    <lineage>
        <taxon>Bacteria</taxon>
        <taxon>Pseudomonadati</taxon>
        <taxon>Pseudomonadota</taxon>
        <taxon>Gammaproteobacteria</taxon>
        <taxon>Alteromonadales</taxon>
        <taxon>Moritellaceae</taxon>
        <taxon>Moritella</taxon>
    </lineage>
</organism>
<evidence type="ECO:0000256" key="1">
    <source>
        <dbReference type="ARBA" id="ARBA00004141"/>
    </source>
</evidence>
<feature type="transmembrane region" description="Helical" evidence="6">
    <location>
        <begin position="134"/>
        <end position="151"/>
    </location>
</feature>
<keyword evidence="5 6" id="KW-0472">Membrane</keyword>
<evidence type="ECO:0000256" key="6">
    <source>
        <dbReference type="SAM" id="Phobius"/>
    </source>
</evidence>
<evidence type="ECO:0000313" key="9">
    <source>
        <dbReference type="Proteomes" id="UP000183794"/>
    </source>
</evidence>
<accession>A0A1L0BA78</accession>